<dbReference type="AlphaFoldDB" id="A0A399R7M1"/>
<organism evidence="2 3">
    <name type="scientific">Henriciella mobilis</name>
    <dbReference type="NCBI Taxonomy" id="2305467"/>
    <lineage>
        <taxon>Bacteria</taxon>
        <taxon>Pseudomonadati</taxon>
        <taxon>Pseudomonadota</taxon>
        <taxon>Alphaproteobacteria</taxon>
        <taxon>Hyphomonadales</taxon>
        <taxon>Hyphomonadaceae</taxon>
        <taxon>Henriciella</taxon>
    </lineage>
</organism>
<proteinExistence type="predicted"/>
<dbReference type="EMBL" id="QWFX01000016">
    <property type="protein sequence ID" value="RIJ26654.1"/>
    <property type="molecule type" value="Genomic_DNA"/>
</dbReference>
<dbReference type="InterPro" id="IPR046715">
    <property type="entry name" value="DUF6607"/>
</dbReference>
<gene>
    <name evidence="2" type="ORF">D1223_17020</name>
</gene>
<evidence type="ECO:0000313" key="2">
    <source>
        <dbReference type="EMBL" id="RIJ26654.1"/>
    </source>
</evidence>
<evidence type="ECO:0000313" key="3">
    <source>
        <dbReference type="Proteomes" id="UP000266385"/>
    </source>
</evidence>
<keyword evidence="1" id="KW-0732">Signal</keyword>
<keyword evidence="3" id="KW-1185">Reference proteome</keyword>
<protein>
    <submittedName>
        <fullName evidence="2">Uncharacterized protein</fullName>
    </submittedName>
</protein>
<dbReference type="RefSeq" id="WP_119377547.1">
    <property type="nucleotide sequence ID" value="NZ_QWFX01000016.1"/>
</dbReference>
<accession>A0A399R7M1</accession>
<reference evidence="2 3" key="1">
    <citation type="submission" date="2018-08" db="EMBL/GenBank/DDBJ databases">
        <title>Henriciella mobilis sp. nov., isolated from seawater.</title>
        <authorList>
            <person name="Cheng H."/>
            <person name="Wu Y.-H."/>
            <person name="Xu X.-W."/>
            <person name="Guo L.-L."/>
        </authorList>
    </citation>
    <scope>NUCLEOTIDE SEQUENCE [LARGE SCALE GENOMIC DNA]</scope>
    <source>
        <strain evidence="2 3">JN25</strain>
    </source>
</reference>
<dbReference type="Proteomes" id="UP000266385">
    <property type="component" value="Unassembled WGS sequence"/>
</dbReference>
<comment type="caution">
    <text evidence="2">The sequence shown here is derived from an EMBL/GenBank/DDBJ whole genome shotgun (WGS) entry which is preliminary data.</text>
</comment>
<sequence>MPEITRSAAAITLLGVLSMTAMAQSPNPDATFEQDREAILAMAGDYKVTFDFRETVPLTEGYTLKDPKLSGGYEIVRVIEDLGDFISLQHILVVGEEGEEFPIKHWRQDWTYEPAEVLSFVGGNAWEMRPVSEADADGAWAQEVYQVDDSPRYGAVGDWTHDNHVSQWTPPAEWRPLPRRDMTTRDDYDAVLAVNRHTITPDGWVHEQTNSKLVLDEDPNVLVREIGVNTYIKDNAFPVEVGDAYWAATQDYWAGVREDWEALEAAGAPFGLTMQGEPEALYQPLLALAGEVEDGAKTVEDAIAEAGNVIAEYTTTDIGTLEERVDRTSEKQDRAY</sequence>
<feature type="signal peptide" evidence="1">
    <location>
        <begin position="1"/>
        <end position="23"/>
    </location>
</feature>
<evidence type="ECO:0000256" key="1">
    <source>
        <dbReference type="SAM" id="SignalP"/>
    </source>
</evidence>
<dbReference type="Pfam" id="PF20311">
    <property type="entry name" value="DUF6607"/>
    <property type="match status" value="1"/>
</dbReference>
<name>A0A399R7M1_9PROT</name>
<dbReference type="OrthoDB" id="8564954at2"/>
<feature type="chain" id="PRO_5017392050" evidence="1">
    <location>
        <begin position="24"/>
        <end position="336"/>
    </location>
</feature>